<accession>A0A150IVB6</accession>
<organism evidence="2 3">
    <name type="scientific">Candidatus Methanofastidiosum methylothiophilum</name>
    <dbReference type="NCBI Taxonomy" id="1705564"/>
    <lineage>
        <taxon>Archaea</taxon>
        <taxon>Methanobacteriati</taxon>
        <taxon>Methanobacteriota</taxon>
        <taxon>Stenosarchaea group</taxon>
        <taxon>Candidatus Methanofastidiosia</taxon>
        <taxon>Candidatus Methanofastidiosales</taxon>
        <taxon>Candidatus Methanofastidiosaceae</taxon>
        <taxon>Candidatus Methanofastidiosum</taxon>
    </lineage>
</organism>
<sequence length="283" mass="31454">MAIALPEFTPPGAEWKRIEDAQGNLNGFVSAWESAPELPSAVDYVSRAYILWQPAPKCDSPCPDANYDTLELQLCNNINIPNCETTYTVNGPENYFTVEVVDSDYGKYNNGLSFDPSTLTTGVSLKVNKAPSNQIDPYSLADARYYQYLNFFTPYLGKAVRTDVTPDSDGVFLRIKMSSPGQTIKYSKKVQIDPVELIKLDIEVNTSINTKNLVLVGGPVYNSLVKDLVEKGASTVDWATSRGEWEWILDPMGMGYDVLIVAGANREETRLAAQDLVKMFELY</sequence>
<evidence type="ECO:0000259" key="1">
    <source>
        <dbReference type="Pfam" id="PF05124"/>
    </source>
</evidence>
<dbReference type="EMBL" id="LNGC01000126">
    <property type="protein sequence ID" value="KYC48808.1"/>
    <property type="molecule type" value="Genomic_DNA"/>
</dbReference>
<protein>
    <submittedName>
        <fullName evidence="2">S-layer protein</fullName>
    </submittedName>
</protein>
<comment type="caution">
    <text evidence="2">The sequence shown here is derived from an EMBL/GenBank/DDBJ whole genome shotgun (WGS) entry which is preliminary data.</text>
</comment>
<dbReference type="NCBIfam" id="TIGR01564">
    <property type="entry name" value="S_layer_MJ"/>
    <property type="match status" value="1"/>
</dbReference>
<dbReference type="Pfam" id="PF05124">
    <property type="entry name" value="S_layer_C"/>
    <property type="match status" value="1"/>
</dbReference>
<dbReference type="InterPro" id="IPR006454">
    <property type="entry name" value="S_layer_MJ"/>
</dbReference>
<evidence type="ECO:0000313" key="2">
    <source>
        <dbReference type="EMBL" id="KYC48808.1"/>
    </source>
</evidence>
<dbReference type="AlphaFoldDB" id="A0A150IVB6"/>
<proteinExistence type="predicted"/>
<reference evidence="2 3" key="1">
    <citation type="journal article" date="2016" name="ISME J.">
        <title>Chasing the elusive Euryarchaeota class WSA2: genomes reveal a uniquely fastidious methyl-reducing methanogen.</title>
        <authorList>
            <person name="Nobu M.K."/>
            <person name="Narihiro T."/>
            <person name="Kuroda K."/>
            <person name="Mei R."/>
            <person name="Liu W.T."/>
        </authorList>
    </citation>
    <scope>NUCLEOTIDE SEQUENCE [LARGE SCALE GENOMIC DNA]</scope>
    <source>
        <strain evidence="2">U1lsi0528_Bin055</strain>
    </source>
</reference>
<gene>
    <name evidence="2" type="primary">sla_3</name>
    <name evidence="2" type="ORF">AMQ22_01849</name>
</gene>
<feature type="domain" description="S-layer protein outer" evidence="1">
    <location>
        <begin position="195"/>
        <end position="279"/>
    </location>
</feature>
<name>A0A150IVB6_9EURY</name>
<dbReference type="InterPro" id="IPR022651">
    <property type="entry name" value="S_layer_C"/>
</dbReference>
<evidence type="ECO:0000313" key="3">
    <source>
        <dbReference type="Proteomes" id="UP000075398"/>
    </source>
</evidence>
<dbReference type="Proteomes" id="UP000075398">
    <property type="component" value="Unassembled WGS sequence"/>
</dbReference>